<accession>A0ABT3IMK5</accession>
<evidence type="ECO:0000313" key="1">
    <source>
        <dbReference type="EMBL" id="MCW3485190.1"/>
    </source>
</evidence>
<organism evidence="1 2">
    <name type="scientific">Chitinophaga nivalis</name>
    <dbReference type="NCBI Taxonomy" id="2991709"/>
    <lineage>
        <taxon>Bacteria</taxon>
        <taxon>Pseudomonadati</taxon>
        <taxon>Bacteroidota</taxon>
        <taxon>Chitinophagia</taxon>
        <taxon>Chitinophagales</taxon>
        <taxon>Chitinophagaceae</taxon>
        <taxon>Chitinophaga</taxon>
    </lineage>
</organism>
<name>A0ABT3IMK5_9BACT</name>
<dbReference type="EMBL" id="JAPDNS010000001">
    <property type="protein sequence ID" value="MCW3485190.1"/>
    <property type="molecule type" value="Genomic_DNA"/>
</dbReference>
<evidence type="ECO:0000313" key="2">
    <source>
        <dbReference type="Proteomes" id="UP001207742"/>
    </source>
</evidence>
<dbReference type="Proteomes" id="UP001207742">
    <property type="component" value="Unassembled WGS sequence"/>
</dbReference>
<reference evidence="1 2" key="1">
    <citation type="submission" date="2022-10" db="EMBL/GenBank/DDBJ databases">
        <title>Chitinophaga nivalis PC15 sp. nov., isolated from Pyeongchang county, South Korea.</title>
        <authorList>
            <person name="Trinh H.N."/>
        </authorList>
    </citation>
    <scope>NUCLEOTIDE SEQUENCE [LARGE SCALE GENOMIC DNA]</scope>
    <source>
        <strain evidence="1 2">PC14</strain>
    </source>
</reference>
<keyword evidence="2" id="KW-1185">Reference proteome</keyword>
<proteinExistence type="predicted"/>
<comment type="caution">
    <text evidence="1">The sequence shown here is derived from an EMBL/GenBank/DDBJ whole genome shotgun (WGS) entry which is preliminary data.</text>
</comment>
<dbReference type="PROSITE" id="PS51257">
    <property type="entry name" value="PROKAR_LIPOPROTEIN"/>
    <property type="match status" value="1"/>
</dbReference>
<sequence length="219" mass="25325">MNKIIPVFLIAIIGLAACSKKDKTPPISERIIIYDNLVFSALKFYDQNQYFSTFDTSFKRPKGKSDLTETQLKNVDILYFYDWEDSKHGFMDPKTAGKEWYWNNKYYYYPWLSGSKQTVFYTTELKGEDFIKVKSDPGLFDTYFKDTVIAKHPVFPDGSCIGGRSTLDMKDLARGQVWALKSSASGKRSFLYIRADQEHGWPDYPIKGFSVKVDIITEK</sequence>
<protein>
    <submittedName>
        <fullName evidence="1">Uncharacterized protein</fullName>
    </submittedName>
</protein>
<gene>
    <name evidence="1" type="ORF">OL497_14870</name>
</gene>
<dbReference type="RefSeq" id="WP_264731326.1">
    <property type="nucleotide sequence ID" value="NZ_JAPDNR010000001.1"/>
</dbReference>